<name>A0A8J7CMQ9_9RHOB</name>
<keyword evidence="7" id="KW-1185">Reference proteome</keyword>
<dbReference type="SUPFAM" id="SSF103088">
    <property type="entry name" value="OmpA-like"/>
    <property type="match status" value="1"/>
</dbReference>
<sequence>STAAATVTAAAPRPAAPAAEGAPVYVALAPEEQVNVQIRFDFDSAALREDQEPKLATLCDVMRRMDGVAFRVVGHTDAAGSEGYNQQLSLLRAREVRRHLTGSCGIAADRLEAVGVGEAYPLDAADPEAEANRRVEFQALG</sequence>
<keyword evidence="2 4" id="KW-0472">Membrane</keyword>
<evidence type="ECO:0000259" key="5">
    <source>
        <dbReference type="PROSITE" id="PS51123"/>
    </source>
</evidence>
<dbReference type="EMBL" id="JACVXA010000142">
    <property type="protein sequence ID" value="MBE3640711.1"/>
    <property type="molecule type" value="Genomic_DNA"/>
</dbReference>
<dbReference type="RefSeq" id="WP_193187332.1">
    <property type="nucleotide sequence ID" value="NZ_JACVXA010000142.1"/>
</dbReference>
<dbReference type="AlphaFoldDB" id="A0A8J7CMQ9"/>
<dbReference type="InterPro" id="IPR006664">
    <property type="entry name" value="OMP_bac"/>
</dbReference>
<dbReference type="PROSITE" id="PS51123">
    <property type="entry name" value="OMPA_2"/>
    <property type="match status" value="1"/>
</dbReference>
<comment type="subcellular location">
    <subcellularLocation>
        <location evidence="1">Cell outer membrane</location>
    </subcellularLocation>
</comment>
<dbReference type="InterPro" id="IPR050330">
    <property type="entry name" value="Bact_OuterMem_StrucFunc"/>
</dbReference>
<evidence type="ECO:0000256" key="4">
    <source>
        <dbReference type="PROSITE-ProRule" id="PRU00473"/>
    </source>
</evidence>
<protein>
    <submittedName>
        <fullName evidence="6">OmpA family protein</fullName>
    </submittedName>
</protein>
<dbReference type="PANTHER" id="PTHR30329">
    <property type="entry name" value="STATOR ELEMENT OF FLAGELLAR MOTOR COMPLEX"/>
    <property type="match status" value="1"/>
</dbReference>
<proteinExistence type="predicted"/>
<evidence type="ECO:0000313" key="6">
    <source>
        <dbReference type="EMBL" id="MBE3640711.1"/>
    </source>
</evidence>
<evidence type="ECO:0000256" key="2">
    <source>
        <dbReference type="ARBA" id="ARBA00023136"/>
    </source>
</evidence>
<keyword evidence="3" id="KW-0998">Cell outer membrane</keyword>
<dbReference type="CDD" id="cd07185">
    <property type="entry name" value="OmpA_C-like"/>
    <property type="match status" value="1"/>
</dbReference>
<evidence type="ECO:0000313" key="7">
    <source>
        <dbReference type="Proteomes" id="UP000609121"/>
    </source>
</evidence>
<feature type="non-terminal residue" evidence="6">
    <location>
        <position position="1"/>
    </location>
</feature>
<organism evidence="6 7">
    <name type="scientific">Mangrovicoccus algicola</name>
    <dbReference type="NCBI Taxonomy" id="2771008"/>
    <lineage>
        <taxon>Bacteria</taxon>
        <taxon>Pseudomonadati</taxon>
        <taxon>Pseudomonadota</taxon>
        <taxon>Alphaproteobacteria</taxon>
        <taxon>Rhodobacterales</taxon>
        <taxon>Paracoccaceae</taxon>
        <taxon>Mangrovicoccus</taxon>
    </lineage>
</organism>
<accession>A0A8J7CMQ9</accession>
<evidence type="ECO:0000256" key="1">
    <source>
        <dbReference type="ARBA" id="ARBA00004442"/>
    </source>
</evidence>
<evidence type="ECO:0000256" key="3">
    <source>
        <dbReference type="ARBA" id="ARBA00023237"/>
    </source>
</evidence>
<dbReference type="PANTHER" id="PTHR30329:SF21">
    <property type="entry name" value="LIPOPROTEIN YIAD-RELATED"/>
    <property type="match status" value="1"/>
</dbReference>
<dbReference type="Pfam" id="PF00691">
    <property type="entry name" value="OmpA"/>
    <property type="match status" value="1"/>
</dbReference>
<comment type="caution">
    <text evidence="6">The sequence shown here is derived from an EMBL/GenBank/DDBJ whole genome shotgun (WGS) entry which is preliminary data.</text>
</comment>
<gene>
    <name evidence="6" type="ORF">ICN82_21165</name>
</gene>
<dbReference type="GO" id="GO:0009279">
    <property type="term" value="C:cell outer membrane"/>
    <property type="evidence" value="ECO:0007669"/>
    <property type="project" value="UniProtKB-SubCell"/>
</dbReference>
<reference evidence="6" key="1">
    <citation type="submission" date="2020-09" db="EMBL/GenBank/DDBJ databases">
        <title>A novel bacterium of genus Mangrovicoccus, isolated from South China Sea.</title>
        <authorList>
            <person name="Huang H."/>
            <person name="Mo K."/>
            <person name="Hu Y."/>
        </authorList>
    </citation>
    <scope>NUCLEOTIDE SEQUENCE</scope>
    <source>
        <strain evidence="6">HB182678</strain>
    </source>
</reference>
<dbReference type="InterPro" id="IPR006665">
    <property type="entry name" value="OmpA-like"/>
</dbReference>
<feature type="domain" description="OmpA-like" evidence="5">
    <location>
        <begin position="27"/>
        <end position="141"/>
    </location>
</feature>
<dbReference type="PRINTS" id="PR01021">
    <property type="entry name" value="OMPADOMAIN"/>
</dbReference>
<dbReference type="Gene3D" id="3.30.1330.60">
    <property type="entry name" value="OmpA-like domain"/>
    <property type="match status" value="1"/>
</dbReference>
<dbReference type="InterPro" id="IPR036737">
    <property type="entry name" value="OmpA-like_sf"/>
</dbReference>
<dbReference type="Proteomes" id="UP000609121">
    <property type="component" value="Unassembled WGS sequence"/>
</dbReference>